<dbReference type="InterPro" id="IPR021315">
    <property type="entry name" value="Gap/Sap"/>
</dbReference>
<evidence type="ECO:0000313" key="3">
    <source>
        <dbReference type="EMBL" id="OLZ67332.1"/>
    </source>
</evidence>
<feature type="transmembrane region" description="Helical" evidence="2">
    <location>
        <begin position="204"/>
        <end position="223"/>
    </location>
</feature>
<feature type="transmembrane region" description="Helical" evidence="2">
    <location>
        <begin position="69"/>
        <end position="87"/>
    </location>
</feature>
<dbReference type="EMBL" id="MQUR01000026">
    <property type="protein sequence ID" value="OLZ67332.1"/>
    <property type="molecule type" value="Genomic_DNA"/>
</dbReference>
<evidence type="ECO:0000256" key="1">
    <source>
        <dbReference type="SAM" id="MobiDB-lite"/>
    </source>
</evidence>
<dbReference type="Proteomes" id="UP000187151">
    <property type="component" value="Unassembled WGS sequence"/>
</dbReference>
<organism evidence="3 4">
    <name type="scientific">Streptomyces amritsarensis</name>
    <dbReference type="NCBI Taxonomy" id="681158"/>
    <lineage>
        <taxon>Bacteria</taxon>
        <taxon>Bacillati</taxon>
        <taxon>Actinomycetota</taxon>
        <taxon>Actinomycetes</taxon>
        <taxon>Kitasatosporales</taxon>
        <taxon>Streptomycetaceae</taxon>
        <taxon>Streptomyces</taxon>
    </lineage>
</organism>
<proteinExistence type="predicted"/>
<keyword evidence="2" id="KW-1133">Transmembrane helix</keyword>
<gene>
    <name evidence="3" type="ORF">AVW11_14045</name>
</gene>
<sequence>MVLDLFVIGLMIALNPLPIMAFVLVVSAPGGVWKGLAFILAWLGCLVVVIALVLLVTGGQPPPPRSPPSTAGLAVRLVIGIGLVAYAEHRRRRRPAADAARTSGESPSGSAEEPSALTRMDRTSAWSAAGLGVLLQPWGMVAAAAATVLQADLSHGATYLALIGFCLLATSTLLAMELYMVFAQERAARALTGMRAWLSDHKDPAIVLGCLVLGVWLAARSLYELTR</sequence>
<feature type="compositionally biased region" description="Low complexity" evidence="1">
    <location>
        <begin position="97"/>
        <end position="116"/>
    </location>
</feature>
<keyword evidence="2" id="KW-0472">Membrane</keyword>
<protein>
    <recommendedName>
        <fullName evidence="5">GAP family protein</fullName>
    </recommendedName>
</protein>
<feature type="region of interest" description="Disordered" evidence="1">
    <location>
        <begin position="94"/>
        <end position="117"/>
    </location>
</feature>
<accession>A0ABX3G660</accession>
<keyword evidence="2" id="KW-0812">Transmembrane</keyword>
<feature type="transmembrane region" description="Helical" evidence="2">
    <location>
        <begin position="157"/>
        <end position="183"/>
    </location>
</feature>
<name>A0ABX3G660_9ACTN</name>
<feature type="transmembrane region" description="Helical" evidence="2">
    <location>
        <begin position="128"/>
        <end position="151"/>
    </location>
</feature>
<comment type="caution">
    <text evidence="3">The sequence shown here is derived from an EMBL/GenBank/DDBJ whole genome shotgun (WGS) entry which is preliminary data.</text>
</comment>
<feature type="transmembrane region" description="Helical" evidence="2">
    <location>
        <begin position="35"/>
        <end position="57"/>
    </location>
</feature>
<dbReference type="RefSeq" id="WP_030838951.1">
    <property type="nucleotide sequence ID" value="NZ_MQUR01000026.1"/>
</dbReference>
<feature type="transmembrane region" description="Helical" evidence="2">
    <location>
        <begin position="6"/>
        <end position="28"/>
    </location>
</feature>
<evidence type="ECO:0000313" key="4">
    <source>
        <dbReference type="Proteomes" id="UP000187151"/>
    </source>
</evidence>
<reference evidence="3 4" key="1">
    <citation type="submission" date="2016-01" db="EMBL/GenBank/DDBJ databases">
        <title>Streptomyces amritsarensis strain MTCC 11845 genome sequencing and assembly.</title>
        <authorList>
            <person name="Sharma D."/>
            <person name="Nair G.R."/>
            <person name="Kaur G."/>
            <person name="Manhas R.K."/>
            <person name="Mayilraj S."/>
        </authorList>
    </citation>
    <scope>NUCLEOTIDE SEQUENCE [LARGE SCALE GENOMIC DNA]</scope>
    <source>
        <strain evidence="3 4">MTCC 11845</strain>
    </source>
</reference>
<evidence type="ECO:0000256" key="2">
    <source>
        <dbReference type="SAM" id="Phobius"/>
    </source>
</evidence>
<evidence type="ECO:0008006" key="5">
    <source>
        <dbReference type="Google" id="ProtNLM"/>
    </source>
</evidence>
<keyword evidence="4" id="KW-1185">Reference proteome</keyword>
<dbReference type="Pfam" id="PF11139">
    <property type="entry name" value="SfLAP"/>
    <property type="match status" value="1"/>
</dbReference>